<evidence type="ECO:0000313" key="2">
    <source>
        <dbReference type="Proteomes" id="UP000670776"/>
    </source>
</evidence>
<sequence length="74" mass="8141">MKAFGLTLLFCIGIYFLAKTTLKPTVKEVETNTGNLNCVPPNTLEANSGHYEGCCIILDRTSVIVNQNLKHNTN</sequence>
<proteinExistence type="predicted"/>
<protein>
    <submittedName>
        <fullName evidence="1">Uncharacterized protein</fullName>
    </submittedName>
</protein>
<reference evidence="1 2" key="1">
    <citation type="submission" date="2021-04" db="EMBL/GenBank/DDBJ databases">
        <title>Mariniflexile gromovii gen. nov., sp. nov., a gliding bacterium isolated from the sea urchin Strongylocentrotus intermedius.</title>
        <authorList>
            <person name="Ko S."/>
            <person name="Le V."/>
            <person name="Ahn C.-Y."/>
            <person name="Oh H.-M."/>
        </authorList>
    </citation>
    <scope>NUCLEOTIDE SEQUENCE [LARGE SCALE GENOMIC DNA]</scope>
    <source>
        <strain evidence="1 2">KCTC 12570</strain>
    </source>
</reference>
<dbReference type="Proteomes" id="UP000670776">
    <property type="component" value="Unassembled WGS sequence"/>
</dbReference>
<comment type="caution">
    <text evidence="1">The sequence shown here is derived from an EMBL/GenBank/DDBJ whole genome shotgun (WGS) entry which is preliminary data.</text>
</comment>
<dbReference type="EMBL" id="JAGJCB010000004">
    <property type="protein sequence ID" value="MBP0903466.1"/>
    <property type="molecule type" value="Genomic_DNA"/>
</dbReference>
<evidence type="ECO:0000313" key="1">
    <source>
        <dbReference type="EMBL" id="MBP0903466.1"/>
    </source>
</evidence>
<dbReference type="RefSeq" id="WP_209653755.1">
    <property type="nucleotide sequence ID" value="NZ_JAGJCB010000004.1"/>
</dbReference>
<organism evidence="1 2">
    <name type="scientific">Mariniflexile gromovii</name>
    <dbReference type="NCBI Taxonomy" id="362523"/>
    <lineage>
        <taxon>Bacteria</taxon>
        <taxon>Pseudomonadati</taxon>
        <taxon>Bacteroidota</taxon>
        <taxon>Flavobacteriia</taxon>
        <taxon>Flavobacteriales</taxon>
        <taxon>Flavobacteriaceae</taxon>
        <taxon>Mariniflexile</taxon>
    </lineage>
</organism>
<gene>
    <name evidence="1" type="ORF">J8H85_06465</name>
</gene>
<name>A0ABS4BSA4_9FLAO</name>
<accession>A0ABS4BSA4</accession>
<keyword evidence="2" id="KW-1185">Reference proteome</keyword>